<dbReference type="EMBL" id="CP041969">
    <property type="protein sequence ID" value="QMV44726.1"/>
    <property type="molecule type" value="Genomic_DNA"/>
</dbReference>
<proteinExistence type="predicted"/>
<sequence>MNSKIILLPDKTNKNTHYTWNPDWIKNYESPWSVFEKYKYANSIFSKDFLTTFGTDELNALKHLSLTKINTNLENMDRICTDKINQILLKPVKEISQQNIKLLKERLPQKNLFREELTYCKICLHKGYHSIFHQLNVINNCPFHPHAKLYKGCPKCYKRILYSINDDICLYRCKCGYEFVKNTKSMLKKWVTHKPEIVSPAILRLLKLNENEIDLLKNVIFIQPNVLEVQNDLLNICLSQVDTTFMDDSNCKQTVYYSNKLIAGKTQKNYEKSIKKNDYWGSMFFNERIDEEIYEQTEKTYSSLAARLRRTVLKDHIRCLKKIFKEKETCPYAYAYLNWRVCIEGLMKHSDVIKPHYKTYRKNHTGLLSAAHQEYFRGVRIYKNKKENVLDIERTKWAINHLFYHILLKHFYNWLEFAAKKKYMIDGKVYYYYYSPFVDEPLPFVMIRNKKNRTEVHVWENIKSKHKQCHCPYKNLKNDKE</sequence>
<keyword evidence="2" id="KW-1185">Reference proteome</keyword>
<evidence type="ECO:0000313" key="1">
    <source>
        <dbReference type="EMBL" id="QMV44726.1"/>
    </source>
</evidence>
<dbReference type="Proteomes" id="UP000515679">
    <property type="component" value="Chromosome"/>
</dbReference>
<evidence type="ECO:0000313" key="2">
    <source>
        <dbReference type="Proteomes" id="UP000515679"/>
    </source>
</evidence>
<accession>A0A7G5C692</accession>
<evidence type="ECO:0008006" key="3">
    <source>
        <dbReference type="Google" id="ProtNLM"/>
    </source>
</evidence>
<dbReference type="RefSeq" id="WP_182301017.1">
    <property type="nucleotide sequence ID" value="NZ_CP041969.1"/>
</dbReference>
<name>A0A7G5C692_9BACL</name>
<reference evidence="1 2" key="1">
    <citation type="submission" date="2019-07" db="EMBL/GenBank/DDBJ databases">
        <authorList>
            <person name="Kim J.K."/>
            <person name="Cheong H.-M."/>
            <person name="Choi Y."/>
            <person name="Hwang K.J."/>
            <person name="Lee S."/>
            <person name="Choi C."/>
        </authorList>
    </citation>
    <scope>NUCLEOTIDE SEQUENCE [LARGE SCALE GENOMIC DNA]</scope>
    <source>
        <strain evidence="1 2">KS 22</strain>
    </source>
</reference>
<gene>
    <name evidence="1" type="ORF">FPL14_28830</name>
</gene>
<dbReference type="AlphaFoldDB" id="A0A7G5C692"/>
<protein>
    <recommendedName>
        <fullName evidence="3">TniQ protein</fullName>
    </recommendedName>
</protein>
<dbReference type="KEGG" id="cchl:FPL14_28830"/>
<organism evidence="1 2">
    <name type="scientific">Cohnella cholangitidis</name>
    <dbReference type="NCBI Taxonomy" id="2598458"/>
    <lineage>
        <taxon>Bacteria</taxon>
        <taxon>Bacillati</taxon>
        <taxon>Bacillota</taxon>
        <taxon>Bacilli</taxon>
        <taxon>Bacillales</taxon>
        <taxon>Paenibacillaceae</taxon>
        <taxon>Cohnella</taxon>
    </lineage>
</organism>